<evidence type="ECO:0000256" key="1">
    <source>
        <dbReference type="ARBA" id="ARBA00022737"/>
    </source>
</evidence>
<dbReference type="Gene3D" id="3.10.20.320">
    <property type="entry name" value="Putative peptidoglycan bound protein (lpxtg motif)"/>
    <property type="match status" value="1"/>
</dbReference>
<evidence type="ECO:0000259" key="4">
    <source>
        <dbReference type="Pfam" id="PF06458"/>
    </source>
</evidence>
<evidence type="ECO:0000259" key="5">
    <source>
        <dbReference type="Pfam" id="PF19087"/>
    </source>
</evidence>
<reference evidence="6 7" key="1">
    <citation type="submission" date="2019-07" db="EMBL/GenBank/DDBJ databases">
        <title>Whole genome shotgun sequence of Lactobacillus rapi NBRC 109618.</title>
        <authorList>
            <person name="Hosoyama A."/>
            <person name="Uohara A."/>
            <person name="Ohji S."/>
            <person name="Ichikawa N."/>
        </authorList>
    </citation>
    <scope>NUCLEOTIDE SEQUENCE [LARGE SCALE GENOMIC DNA]</scope>
    <source>
        <strain evidence="6 7">NBRC 109618</strain>
    </source>
</reference>
<feature type="domain" description="MucBP" evidence="4">
    <location>
        <begin position="282"/>
        <end position="343"/>
    </location>
</feature>
<dbReference type="Pfam" id="PF19087">
    <property type="entry name" value="DUF5776"/>
    <property type="match status" value="1"/>
</dbReference>
<organism evidence="6 7">
    <name type="scientific">Lentilactobacillus rapi</name>
    <dbReference type="NCBI Taxonomy" id="481723"/>
    <lineage>
        <taxon>Bacteria</taxon>
        <taxon>Bacillati</taxon>
        <taxon>Bacillota</taxon>
        <taxon>Bacilli</taxon>
        <taxon>Lactobacillales</taxon>
        <taxon>Lactobacillaceae</taxon>
        <taxon>Lentilactobacillus</taxon>
    </lineage>
</organism>
<feature type="compositionally biased region" description="Low complexity" evidence="2">
    <location>
        <begin position="370"/>
        <end position="386"/>
    </location>
</feature>
<dbReference type="OrthoDB" id="2327831at2"/>
<feature type="region of interest" description="Disordered" evidence="2">
    <location>
        <begin position="344"/>
        <end position="389"/>
    </location>
</feature>
<evidence type="ECO:0000313" key="6">
    <source>
        <dbReference type="EMBL" id="GEP72696.1"/>
    </source>
</evidence>
<dbReference type="AlphaFoldDB" id="A0A512PNC2"/>
<evidence type="ECO:0000313" key="7">
    <source>
        <dbReference type="Proteomes" id="UP000321569"/>
    </source>
</evidence>
<evidence type="ECO:0000256" key="2">
    <source>
        <dbReference type="SAM" id="MobiDB-lite"/>
    </source>
</evidence>
<accession>A0A512PNC2</accession>
<feature type="signal peptide" evidence="3">
    <location>
        <begin position="1"/>
        <end position="38"/>
    </location>
</feature>
<feature type="domain" description="DUF5776" evidence="5">
    <location>
        <begin position="480"/>
        <end position="548"/>
    </location>
</feature>
<comment type="caution">
    <text evidence="6">The sequence shown here is derived from an EMBL/GenBank/DDBJ whole genome shotgun (WGS) entry which is preliminary data.</text>
</comment>
<keyword evidence="1" id="KW-0677">Repeat</keyword>
<evidence type="ECO:0008006" key="8">
    <source>
        <dbReference type="Google" id="ProtNLM"/>
    </source>
</evidence>
<protein>
    <recommendedName>
        <fullName evidence="8">DUF5776 domain-containing protein</fullName>
    </recommendedName>
</protein>
<keyword evidence="3" id="KW-0732">Signal</keyword>
<feature type="chain" id="PRO_5022088540" description="DUF5776 domain-containing protein" evidence="3">
    <location>
        <begin position="39"/>
        <end position="553"/>
    </location>
</feature>
<evidence type="ECO:0000256" key="3">
    <source>
        <dbReference type="SAM" id="SignalP"/>
    </source>
</evidence>
<proteinExistence type="predicted"/>
<gene>
    <name evidence="6" type="ORF">LRA02_15640</name>
</gene>
<dbReference type="Pfam" id="PF06458">
    <property type="entry name" value="MucBP"/>
    <property type="match status" value="1"/>
</dbReference>
<dbReference type="RefSeq" id="WP_056982271.1">
    <property type="nucleotide sequence ID" value="NZ_BKAM01000029.1"/>
</dbReference>
<dbReference type="EMBL" id="BKAM01000029">
    <property type="protein sequence ID" value="GEP72696.1"/>
    <property type="molecule type" value="Genomic_DNA"/>
</dbReference>
<dbReference type="Proteomes" id="UP000321569">
    <property type="component" value="Unassembled WGS sequence"/>
</dbReference>
<dbReference type="InterPro" id="IPR044081">
    <property type="entry name" value="DUF5776"/>
</dbReference>
<name>A0A512PNC2_9LACO</name>
<dbReference type="STRING" id="1423795.FD12_GL002436"/>
<sequence>MANQMMRFGLVRTVRLVVAVIATIAFGGLMTHSPAARAATDPVTYVLNAIDIYGNPIEAPFNQKTIVDDKDPHASSLDVSEIIPTSLDDGRYNLYGYHTDNKSGQQVMYYNDLVKGSKPIADKLKAINVSNPQRNPANKTVNLYFAYRDAQSKKPAQITLTDDALQREAGKVKFFFTDVDGNPMREPLKYDFANVPSLNGIFEDDIGNYRYTAAVVRNPKPYGTYVYSNSKIFAHMKTNVDDLLWESILQPAYMNGFAKGPKQKWDNGSTVTFIYEKIKNTLTIEYVDEAGDSISGHPAQKKDLNNGDEYIEKAPEIDGYTLIGDDQLTGRLTEDKTLTFKYKKVVTPPNPGPTPGGGSNTDGNQTTTNPVKPTPEVTAPTTETAKQPAKVPNYAAKEGAAVYAVNHIYMYKNATFKKSQRIANYPKTKRINRPMFVVTDYARSKGGALRYKVRDVNHKSKTVGKTGYITANRKFVVKVYYSTMPKNKRVTVIAKKGVNAYQKANLTKKVKHYRTGTQLKVKKLVKHNLTTRYQLTNGNFVTTNKKLVIQGNY</sequence>
<dbReference type="InterPro" id="IPR009459">
    <property type="entry name" value="MucBP_dom"/>
</dbReference>